<accession>A0ABX8L7F6</accession>
<dbReference type="EMBL" id="CP077365">
    <property type="protein sequence ID" value="QXB47971.1"/>
    <property type="molecule type" value="Genomic_DNA"/>
</dbReference>
<feature type="signal peptide" evidence="1">
    <location>
        <begin position="1"/>
        <end position="25"/>
    </location>
</feature>
<sequence length="172" mass="20407">MSFNINLSLSISSILLGIITTTSFAMPPTQETAIEVLKTSLFDQTIQHYQTERLAQSYSKNLLQGIPSKDLVEDKAYYAPKIERQLLERMQSDDFKNYYIQQLIQPYLNFFEEEELVYLLHIYEHPLAQEFFKQNQKVIKNQQDENYKPEQIVKYYQQEQQVLKILKTLTPK</sequence>
<keyword evidence="1" id="KW-0732">Signal</keyword>
<protein>
    <recommendedName>
        <fullName evidence="4">DUF2059 domain-containing protein</fullName>
    </recommendedName>
</protein>
<reference evidence="2 3" key="1">
    <citation type="submission" date="2021-06" db="EMBL/GenBank/DDBJ databases">
        <title>FDA dAtabase for Regulatory Grade micrObial Sequences (FDA-ARGOS): Supporting development and validation of Infectious Disease Dx tests.</title>
        <authorList>
            <person name="Sproer C."/>
            <person name="Gronow S."/>
            <person name="Severitt S."/>
            <person name="Schroder I."/>
            <person name="Tallon L."/>
            <person name="Sadzewicz L."/>
            <person name="Zhao X."/>
            <person name="Boylan J."/>
            <person name="Ott S."/>
            <person name="Bowen H."/>
            <person name="Vavikolanu K."/>
            <person name="Mehta A."/>
            <person name="Aluvathingal J."/>
            <person name="Nadendla S."/>
            <person name="Lowell S."/>
            <person name="Myers T."/>
            <person name="Yan Y."/>
        </authorList>
    </citation>
    <scope>NUCLEOTIDE SEQUENCE [LARGE SCALE GENOMIC DNA]</scope>
    <source>
        <strain evidence="2 3">FDAARGOS 1400</strain>
    </source>
</reference>
<dbReference type="Proteomes" id="UP000683517">
    <property type="component" value="Chromosome"/>
</dbReference>
<evidence type="ECO:0000256" key="1">
    <source>
        <dbReference type="SAM" id="SignalP"/>
    </source>
</evidence>
<feature type="chain" id="PRO_5045463038" description="DUF2059 domain-containing protein" evidence="1">
    <location>
        <begin position="26"/>
        <end position="172"/>
    </location>
</feature>
<gene>
    <name evidence="2" type="ORF">I6L30_08290</name>
</gene>
<evidence type="ECO:0000313" key="3">
    <source>
        <dbReference type="Proteomes" id="UP000683517"/>
    </source>
</evidence>
<keyword evidence="3" id="KW-1185">Reference proteome</keyword>
<organism evidence="2 3">
    <name type="scientific">Acinetobacter seifertii</name>
    <dbReference type="NCBI Taxonomy" id="1530123"/>
    <lineage>
        <taxon>Bacteria</taxon>
        <taxon>Pseudomonadati</taxon>
        <taxon>Pseudomonadota</taxon>
        <taxon>Gammaproteobacteria</taxon>
        <taxon>Moraxellales</taxon>
        <taxon>Moraxellaceae</taxon>
        <taxon>Acinetobacter</taxon>
        <taxon>Acinetobacter calcoaceticus/baumannii complex</taxon>
    </lineage>
</organism>
<evidence type="ECO:0008006" key="4">
    <source>
        <dbReference type="Google" id="ProtNLM"/>
    </source>
</evidence>
<name>A0ABX8L7F6_9GAMM</name>
<dbReference type="RefSeq" id="WP_216985706.1">
    <property type="nucleotide sequence ID" value="NZ_CP077365.1"/>
</dbReference>
<proteinExistence type="predicted"/>
<evidence type="ECO:0000313" key="2">
    <source>
        <dbReference type="EMBL" id="QXB47971.1"/>
    </source>
</evidence>